<dbReference type="PANTHER" id="PTHR11220:SF25">
    <property type="entry name" value="F3F9.4"/>
    <property type="match status" value="1"/>
</dbReference>
<feature type="chain" id="PRO_5042042167" description="Heme-binding protein 2" evidence="2">
    <location>
        <begin position="29"/>
        <end position="227"/>
    </location>
</feature>
<evidence type="ECO:0000256" key="2">
    <source>
        <dbReference type="SAM" id="SignalP"/>
    </source>
</evidence>
<dbReference type="InterPro" id="IPR006917">
    <property type="entry name" value="SOUL_heme-bd"/>
</dbReference>
<accession>A0AAE1IRK1</accession>
<evidence type="ECO:0000256" key="1">
    <source>
        <dbReference type="ARBA" id="ARBA00009817"/>
    </source>
</evidence>
<evidence type="ECO:0000313" key="4">
    <source>
        <dbReference type="Proteomes" id="UP001293593"/>
    </source>
</evidence>
<dbReference type="EMBL" id="JAWXYG010000013">
    <property type="protein sequence ID" value="KAK4256017.1"/>
    <property type="molecule type" value="Genomic_DNA"/>
</dbReference>
<keyword evidence="4" id="KW-1185">Reference proteome</keyword>
<dbReference type="PANTHER" id="PTHR11220">
    <property type="entry name" value="HEME-BINDING PROTEIN-RELATED"/>
    <property type="match status" value="1"/>
</dbReference>
<protein>
    <recommendedName>
        <fullName evidence="5">Heme-binding protein 2</fullName>
    </recommendedName>
</protein>
<dbReference type="AlphaFoldDB" id="A0AAE1IRK1"/>
<dbReference type="SUPFAM" id="SSF55136">
    <property type="entry name" value="Probable bacterial effector-binding domain"/>
    <property type="match status" value="1"/>
</dbReference>
<feature type="signal peptide" evidence="2">
    <location>
        <begin position="1"/>
        <end position="28"/>
    </location>
</feature>
<dbReference type="Gene3D" id="3.20.80.10">
    <property type="entry name" value="Regulatory factor, effector binding domain"/>
    <property type="match status" value="1"/>
</dbReference>
<comment type="similarity">
    <text evidence="1">Belongs to the HEBP family.</text>
</comment>
<gene>
    <name evidence="3" type="ORF">QN277_008938</name>
</gene>
<evidence type="ECO:0000313" key="3">
    <source>
        <dbReference type="EMBL" id="KAK4256017.1"/>
    </source>
</evidence>
<dbReference type="InterPro" id="IPR011256">
    <property type="entry name" value="Reg_factor_effector_dom_sf"/>
</dbReference>
<comment type="caution">
    <text evidence="3">The sequence shown here is derived from an EMBL/GenBank/DDBJ whole genome shotgun (WGS) entry which is preliminary data.</text>
</comment>
<reference evidence="3" key="1">
    <citation type="submission" date="2023-10" db="EMBL/GenBank/DDBJ databases">
        <title>Chromosome-level genome of the transformable northern wattle, Acacia crassicarpa.</title>
        <authorList>
            <person name="Massaro I."/>
            <person name="Sinha N.R."/>
            <person name="Poethig S."/>
            <person name="Leichty A.R."/>
        </authorList>
    </citation>
    <scope>NUCLEOTIDE SEQUENCE</scope>
    <source>
        <strain evidence="3">Acra3RX</strain>
        <tissue evidence="3">Leaf</tissue>
    </source>
</reference>
<dbReference type="Proteomes" id="UP001293593">
    <property type="component" value="Unassembled WGS sequence"/>
</dbReference>
<organism evidence="3 4">
    <name type="scientific">Acacia crassicarpa</name>
    <name type="common">northern wattle</name>
    <dbReference type="NCBI Taxonomy" id="499986"/>
    <lineage>
        <taxon>Eukaryota</taxon>
        <taxon>Viridiplantae</taxon>
        <taxon>Streptophyta</taxon>
        <taxon>Embryophyta</taxon>
        <taxon>Tracheophyta</taxon>
        <taxon>Spermatophyta</taxon>
        <taxon>Magnoliopsida</taxon>
        <taxon>eudicotyledons</taxon>
        <taxon>Gunneridae</taxon>
        <taxon>Pentapetalae</taxon>
        <taxon>rosids</taxon>
        <taxon>fabids</taxon>
        <taxon>Fabales</taxon>
        <taxon>Fabaceae</taxon>
        <taxon>Caesalpinioideae</taxon>
        <taxon>mimosoid clade</taxon>
        <taxon>Acacieae</taxon>
        <taxon>Acacia</taxon>
    </lineage>
</organism>
<proteinExistence type="inferred from homology"/>
<sequence length="227" mass="25421">MAVILRNLKLSLLLLLSLFLASWASSSGKVPPICHRVECTPYDVIYVGDGYEIRHYNSNVWVSTPFIKDTSFVEATRTGFGWIFDYVQGKNDYKQKIEMTAPIVTEVAPCYGGLCVSIFEVNFYMPKKNHANPPPTSDLVVGRSKPVYAAARKVSGYVRDFNIGEEAAALKASIAGTEWLYAIEKSNRSGYGSVYCVAQYNNPFEYESKVNEVYFLFDDLENGSHSI</sequence>
<keyword evidence="2" id="KW-0732">Signal</keyword>
<name>A0AAE1IRK1_9FABA</name>
<dbReference type="FunFam" id="3.20.80.10:FF:000002">
    <property type="entry name" value="Heme-binding protein 2"/>
    <property type="match status" value="1"/>
</dbReference>
<dbReference type="Pfam" id="PF04832">
    <property type="entry name" value="SOUL"/>
    <property type="match status" value="1"/>
</dbReference>
<evidence type="ECO:0008006" key="5">
    <source>
        <dbReference type="Google" id="ProtNLM"/>
    </source>
</evidence>